<dbReference type="SMART" id="SM00465">
    <property type="entry name" value="GIYc"/>
    <property type="match status" value="1"/>
</dbReference>
<dbReference type="Gene3D" id="3.30.420.10">
    <property type="entry name" value="Ribonuclease H-like superfamily/Ribonuclease H"/>
    <property type="match status" value="1"/>
</dbReference>
<dbReference type="SMART" id="SM00479">
    <property type="entry name" value="EXOIII"/>
    <property type="match status" value="1"/>
</dbReference>
<dbReference type="InterPro" id="IPR000305">
    <property type="entry name" value="GIY-YIG_endonuc"/>
</dbReference>
<evidence type="ECO:0000259" key="3">
    <source>
        <dbReference type="PROSITE" id="PS50164"/>
    </source>
</evidence>
<feature type="domain" description="GIY-YIG" evidence="3">
    <location>
        <begin position="197"/>
        <end position="273"/>
    </location>
</feature>
<dbReference type="GO" id="GO:0008408">
    <property type="term" value="F:3'-5' exonuclease activity"/>
    <property type="evidence" value="ECO:0007669"/>
    <property type="project" value="TreeGrafter"/>
</dbReference>
<dbReference type="GO" id="GO:0003676">
    <property type="term" value="F:nucleic acid binding"/>
    <property type="evidence" value="ECO:0007669"/>
    <property type="project" value="InterPro"/>
</dbReference>
<dbReference type="Proteomes" id="UP000199109">
    <property type="component" value="Unassembled WGS sequence"/>
</dbReference>
<dbReference type="Pfam" id="PF00929">
    <property type="entry name" value="RNase_T"/>
    <property type="match status" value="1"/>
</dbReference>
<keyword evidence="5" id="KW-1185">Reference proteome</keyword>
<reference evidence="4 5" key="1">
    <citation type="submission" date="2016-10" db="EMBL/GenBank/DDBJ databases">
        <authorList>
            <person name="de Groot N.N."/>
        </authorList>
    </citation>
    <scope>NUCLEOTIDE SEQUENCE [LARGE SCALE GENOMIC DNA]</scope>
    <source>
        <strain evidence="4 5">DSM 23421</strain>
    </source>
</reference>
<dbReference type="InterPro" id="IPR012337">
    <property type="entry name" value="RNaseH-like_sf"/>
</dbReference>
<evidence type="ECO:0000256" key="1">
    <source>
        <dbReference type="ARBA" id="ARBA00025483"/>
    </source>
</evidence>
<gene>
    <name evidence="4" type="ORF">SAMN05421636_10865</name>
</gene>
<dbReference type="SUPFAM" id="SSF53098">
    <property type="entry name" value="Ribonuclease H-like"/>
    <property type="match status" value="1"/>
</dbReference>
<dbReference type="STRING" id="641691.SAMN05421636_10865"/>
<dbReference type="GO" id="GO:0006289">
    <property type="term" value="P:nucleotide-excision repair"/>
    <property type="evidence" value="ECO:0007669"/>
    <property type="project" value="InterPro"/>
</dbReference>
<dbReference type="PANTHER" id="PTHR30231:SF41">
    <property type="entry name" value="DNA POLYMERASE III SUBUNIT EPSILON"/>
    <property type="match status" value="1"/>
</dbReference>
<protein>
    <submittedName>
        <fullName evidence="4">DNA polymerase-3 subunit epsilon</fullName>
    </submittedName>
</protein>
<dbReference type="AlphaFoldDB" id="A0A1G7GBT6"/>
<dbReference type="EMBL" id="FNAO01000008">
    <property type="protein sequence ID" value="SDE85614.1"/>
    <property type="molecule type" value="Genomic_DNA"/>
</dbReference>
<dbReference type="Pfam" id="PF01541">
    <property type="entry name" value="GIY-YIG"/>
    <property type="match status" value="1"/>
</dbReference>
<sequence>MYCIVDIETTGNSIKGNKITEISIFKYDGHDIVDEFTSLVNPECEIPYFITRLTGIDNDTVRNAPTIDAIADSILKITEGTIFVAHSVNFDYNIIKNELRNIGRDFIRKKLCTVRLSRKLIPGYHSYSLGKLCSALGIPLTDRHRARGDAHATTLLFGKLLRTEGADKVFKMFLNARSQESTLPASLPREAFEKIPATPGVYYFKDAKGKIIYIGKALNLKKRVLGHFYDKSTKEVRLCAETADIAFELSGNDLMALLMESAAIKHHYPAYNRAQKKRIQPYGVFAYEDRSGIVHLAFNKLKMAPNALVTFYNPTDCRLYLEQICSRFGLCPKYCHLQENVKTCSHFRIESCEGICRDSEPVSEYNAKVTLAIECMGSEKEDFIIKEKGRHIDEETFVLVRNNVYSGYGFIEKEAVLNSFADLEAFVIPQKNTVETESIIKSYLNRNPTKKIRTLDERQLEENRF</sequence>
<dbReference type="InterPro" id="IPR036397">
    <property type="entry name" value="RNaseH_sf"/>
</dbReference>
<dbReference type="CDD" id="cd10434">
    <property type="entry name" value="GIY-YIG_UvrC_Cho"/>
    <property type="match status" value="1"/>
</dbReference>
<evidence type="ECO:0000313" key="4">
    <source>
        <dbReference type="EMBL" id="SDE85614.1"/>
    </source>
</evidence>
<comment type="function">
    <text evidence="1">DNA polymerase III is a complex, multichain enzyme responsible for most of the replicative synthesis in bacteria. The epsilon subunit contain the editing function and is a proofreading 3'-5' exonuclease.</text>
</comment>
<dbReference type="FunFam" id="3.30.420.10:FF:000045">
    <property type="entry name" value="3'-5' exonuclease DinG"/>
    <property type="match status" value="1"/>
</dbReference>
<comment type="subunit">
    <text evidence="2">DNA polymerase III contains a core (composed of alpha, epsilon and theta chains) that associates with a tau subunit. This core dimerizes to form the POLIII' complex. PolIII' associates with the gamma complex (composed of gamma, delta, delta', psi and chi chains) and with the beta chain to form the complete DNA polymerase III complex.</text>
</comment>
<name>A0A1G7GBT6_9FLAO</name>
<dbReference type="GO" id="GO:0045004">
    <property type="term" value="P:DNA replication proofreading"/>
    <property type="evidence" value="ECO:0007669"/>
    <property type="project" value="TreeGrafter"/>
</dbReference>
<dbReference type="CDD" id="cd06127">
    <property type="entry name" value="DEDDh"/>
    <property type="match status" value="1"/>
</dbReference>
<dbReference type="OrthoDB" id="9803913at2"/>
<dbReference type="InterPro" id="IPR035901">
    <property type="entry name" value="GIY-YIG_endonuc_sf"/>
</dbReference>
<evidence type="ECO:0000256" key="2">
    <source>
        <dbReference type="ARBA" id="ARBA00026073"/>
    </source>
</evidence>
<organism evidence="4 5">
    <name type="scientific">Pricia antarctica</name>
    <dbReference type="NCBI Taxonomy" id="641691"/>
    <lineage>
        <taxon>Bacteria</taxon>
        <taxon>Pseudomonadati</taxon>
        <taxon>Bacteroidota</taxon>
        <taxon>Flavobacteriia</taxon>
        <taxon>Flavobacteriales</taxon>
        <taxon>Flavobacteriaceae</taxon>
        <taxon>Pricia</taxon>
    </lineage>
</organism>
<dbReference type="SUPFAM" id="SSF82771">
    <property type="entry name" value="GIY-YIG endonuclease"/>
    <property type="match status" value="1"/>
</dbReference>
<dbReference type="PROSITE" id="PS50164">
    <property type="entry name" value="GIY_YIG"/>
    <property type="match status" value="1"/>
</dbReference>
<dbReference type="InterPro" id="IPR013520">
    <property type="entry name" value="Ribonucl_H"/>
</dbReference>
<dbReference type="Gene3D" id="3.40.1440.10">
    <property type="entry name" value="GIY-YIG endonuclease"/>
    <property type="match status" value="1"/>
</dbReference>
<dbReference type="InterPro" id="IPR047296">
    <property type="entry name" value="GIY-YIG_UvrC_Cho"/>
</dbReference>
<accession>A0A1G7GBT6</accession>
<evidence type="ECO:0000313" key="5">
    <source>
        <dbReference type="Proteomes" id="UP000199109"/>
    </source>
</evidence>
<proteinExistence type="predicted"/>
<dbReference type="RefSeq" id="WP_091871304.1">
    <property type="nucleotide sequence ID" value="NZ_FNAO01000008.1"/>
</dbReference>
<dbReference type="PANTHER" id="PTHR30231">
    <property type="entry name" value="DNA POLYMERASE III SUBUNIT EPSILON"/>
    <property type="match status" value="1"/>
</dbReference>
<dbReference type="GO" id="GO:0005829">
    <property type="term" value="C:cytosol"/>
    <property type="evidence" value="ECO:0007669"/>
    <property type="project" value="TreeGrafter"/>
</dbReference>